<keyword evidence="5" id="KW-1185">Reference proteome</keyword>
<reference evidence="4 5" key="2">
    <citation type="submission" date="2024-07" db="EMBL/GenBank/DDBJ databases">
        <authorList>
            <person name="Akdeniz Z."/>
        </authorList>
    </citation>
    <scope>NUCLEOTIDE SEQUENCE [LARGE SCALE GENOMIC DNA]</scope>
</reference>
<comment type="caution">
    <text evidence="3">The sequence shown here is derived from an EMBL/GenBank/DDBJ whole genome shotgun (WGS) entry which is preliminary data.</text>
</comment>
<evidence type="ECO:0000256" key="2">
    <source>
        <dbReference type="SAM" id="Phobius"/>
    </source>
</evidence>
<accession>A0AA86U3Q5</accession>
<dbReference type="EMBL" id="CATOUU010000664">
    <property type="protein sequence ID" value="CAI9939459.1"/>
    <property type="molecule type" value="Genomic_DNA"/>
</dbReference>
<gene>
    <name evidence="4" type="ORF">HINF_LOCUS22650</name>
    <name evidence="3" type="ORF">HINF_LOCUS27104</name>
</gene>
<protein>
    <submittedName>
        <fullName evidence="4">Hypothetical_protein</fullName>
    </submittedName>
</protein>
<keyword evidence="1" id="KW-0175">Coiled coil</keyword>
<keyword evidence="2" id="KW-1133">Transmembrane helix</keyword>
<dbReference type="Proteomes" id="UP001642409">
    <property type="component" value="Unassembled WGS sequence"/>
</dbReference>
<reference evidence="3" key="1">
    <citation type="submission" date="2023-06" db="EMBL/GenBank/DDBJ databases">
        <authorList>
            <person name="Kurt Z."/>
        </authorList>
    </citation>
    <scope>NUCLEOTIDE SEQUENCE</scope>
</reference>
<evidence type="ECO:0000256" key="1">
    <source>
        <dbReference type="SAM" id="Coils"/>
    </source>
</evidence>
<evidence type="ECO:0000313" key="5">
    <source>
        <dbReference type="Proteomes" id="UP001642409"/>
    </source>
</evidence>
<sequence>MDIEISCTNINDKLQYSQEEKEVISNAFSMENPINQIIATAQYVDENLEFETDLSLPLDQRTMILLFYSECTNRDNIINIVTHQLDKNVVIQLSKNNQKILDATKILFQDIIDIRQQLIEQYFKNLSYYFDSIITSEIELLQTIQNKFNKICHVNLIDSTHVNTEDIFSSQFLIYLNEILYKYNKTSVSNATDYLRTILNQPLITQQETIENLTQLNTINEQLQDIRTQLAEQQFEIKIAQTEQKQYLKQIQQQINYQKLIQPVVAEFNDGCSIFESCQEICFKHLNQQSEWLLFQKIFLVLLIIVMTFLVLIFVLPYVLYALHIIRENFYVIILVIFIILAVLAIRITLIRHKTSVGLNLRQVD</sequence>
<evidence type="ECO:0000313" key="4">
    <source>
        <dbReference type="EMBL" id="CAL6011272.1"/>
    </source>
</evidence>
<feature type="transmembrane region" description="Helical" evidence="2">
    <location>
        <begin position="298"/>
        <end position="324"/>
    </location>
</feature>
<organism evidence="3">
    <name type="scientific">Hexamita inflata</name>
    <dbReference type="NCBI Taxonomy" id="28002"/>
    <lineage>
        <taxon>Eukaryota</taxon>
        <taxon>Metamonada</taxon>
        <taxon>Diplomonadida</taxon>
        <taxon>Hexamitidae</taxon>
        <taxon>Hexamitinae</taxon>
        <taxon>Hexamita</taxon>
    </lineage>
</organism>
<keyword evidence="2" id="KW-0812">Transmembrane</keyword>
<proteinExistence type="predicted"/>
<dbReference type="AlphaFoldDB" id="A0AA86U3Q5"/>
<name>A0AA86U3Q5_9EUKA</name>
<feature type="transmembrane region" description="Helical" evidence="2">
    <location>
        <begin position="330"/>
        <end position="350"/>
    </location>
</feature>
<feature type="coiled-coil region" evidence="1">
    <location>
        <begin position="213"/>
        <end position="243"/>
    </location>
</feature>
<dbReference type="EMBL" id="CAXDID020000063">
    <property type="protein sequence ID" value="CAL6011272.1"/>
    <property type="molecule type" value="Genomic_DNA"/>
</dbReference>
<evidence type="ECO:0000313" key="3">
    <source>
        <dbReference type="EMBL" id="CAI9939459.1"/>
    </source>
</evidence>
<keyword evidence="2" id="KW-0472">Membrane</keyword>